<feature type="region of interest" description="Disordered" evidence="1">
    <location>
        <begin position="692"/>
        <end position="720"/>
    </location>
</feature>
<dbReference type="EMBL" id="CAJNJQ010002885">
    <property type="protein sequence ID" value="CAE7187442.1"/>
    <property type="molecule type" value="Genomic_DNA"/>
</dbReference>
<dbReference type="SUPFAM" id="SSF81383">
    <property type="entry name" value="F-box domain"/>
    <property type="match status" value="1"/>
</dbReference>
<evidence type="ECO:0000256" key="1">
    <source>
        <dbReference type="SAM" id="MobiDB-lite"/>
    </source>
</evidence>
<dbReference type="CDD" id="cd09917">
    <property type="entry name" value="F-box_SF"/>
    <property type="match status" value="1"/>
</dbReference>
<dbReference type="AlphaFoldDB" id="A0A8H3E4U1"/>
<feature type="domain" description="F-box" evidence="2">
    <location>
        <begin position="122"/>
        <end position="171"/>
    </location>
</feature>
<dbReference type="PROSITE" id="PS50181">
    <property type="entry name" value="FBOX"/>
    <property type="match status" value="1"/>
</dbReference>
<gene>
    <name evidence="3" type="ORF">RDB_LOCUS123486</name>
</gene>
<dbReference type="Pfam" id="PF00646">
    <property type="entry name" value="F-box"/>
    <property type="match status" value="1"/>
</dbReference>
<dbReference type="InterPro" id="IPR001810">
    <property type="entry name" value="F-box_dom"/>
</dbReference>
<dbReference type="InterPro" id="IPR036047">
    <property type="entry name" value="F-box-like_dom_sf"/>
</dbReference>
<feature type="region of interest" description="Disordered" evidence="1">
    <location>
        <begin position="42"/>
        <end position="114"/>
    </location>
</feature>
<name>A0A8H3E4U1_9AGAM</name>
<accession>A0A8H3E4U1</accession>
<reference evidence="3" key="1">
    <citation type="submission" date="2021-01" db="EMBL/GenBank/DDBJ databases">
        <authorList>
            <person name="Kaushik A."/>
        </authorList>
    </citation>
    <scope>NUCLEOTIDE SEQUENCE</scope>
    <source>
        <strain evidence="3">AG5</strain>
    </source>
</reference>
<feature type="compositionally biased region" description="Acidic residues" evidence="1">
    <location>
        <begin position="89"/>
        <end position="99"/>
    </location>
</feature>
<feature type="compositionally biased region" description="Basic residues" evidence="1">
    <location>
        <begin position="104"/>
        <end position="114"/>
    </location>
</feature>
<evidence type="ECO:0000259" key="2">
    <source>
        <dbReference type="PROSITE" id="PS50181"/>
    </source>
</evidence>
<proteinExistence type="predicted"/>
<dbReference type="Proteomes" id="UP000663827">
    <property type="component" value="Unassembled WGS sequence"/>
</dbReference>
<feature type="compositionally biased region" description="Low complexity" evidence="1">
    <location>
        <begin position="42"/>
        <end position="61"/>
    </location>
</feature>
<protein>
    <recommendedName>
        <fullName evidence="2">F-box domain-containing protein</fullName>
    </recommendedName>
</protein>
<evidence type="ECO:0000313" key="4">
    <source>
        <dbReference type="Proteomes" id="UP000663827"/>
    </source>
</evidence>
<comment type="caution">
    <text evidence="3">The sequence shown here is derived from an EMBL/GenBank/DDBJ whole genome shotgun (WGS) entry which is preliminary data.</text>
</comment>
<dbReference type="SMART" id="SM00256">
    <property type="entry name" value="FBOX"/>
    <property type="match status" value="1"/>
</dbReference>
<evidence type="ECO:0000313" key="3">
    <source>
        <dbReference type="EMBL" id="CAE7187442.1"/>
    </source>
</evidence>
<sequence>MTTPGVVRGPNDQRPWVYIGPPNWLPLLTTTPLIPRGRMFSLSQSSSSSSVSSGSTSDLQSEASPGTSGSHSRTLTSLVTSKLRLTPYPDDETDIDDISEPPRKRSRKGVGRTHSKRMRGFLAGIVNVPMDIFAQIMSFLQPVDIHSLSRTNKKFRRLLMNRSARNIWRVAERNVPNLPPCPNHLTEPQYAALMFGKWCSMCGGTANVSRRMDELLLVRLCAGCRERSIVGLSCIPGKVHPYIRLSYSIKSSVQSSPCYGLMDDINFVVSTIFKLAAEGDAVKTEEWQEARLEQVTKEKIFGFRLITYLNRVEEERNERIEELKRERFAAIKARLMEEGWEEVDCEVDFDGEDEYGVLQREWDRLVFQPKPLTSRTWENVKPKVLVIAEAYRNYRLEVERNYRSIERRIKLAELVTTICTEEPRIIQLAPEHDQPSSQPELLTIPFPKWTNALKLRTLRPLAEEDISSSLAEERFMAQREVIVQDLRNWQILVAAELVDKLRPRDILGFSELLVCRVPWRANRLPPAEPVELSTVFTAESNQHIWGNDIRTLLRADSVFEFYDYPTCYYFPQIIQVVQEELLSPPPYIPHASFDEDRGGIYGVCPLNLRGVRAHRIGRKAARRLLACLGKPNAAYLEMNGYGRRFVCGRCWVKTPMTWVEMVAHYSRYTTYNWNFRIIYSLQNTGIVCREEHGESADHNPATQTEDDTIDGQSGTHGNPAASVRPLVRLLTDEELHSLENEPLPAQFACGICEQVADLHNGQGPDEKPIPRPQGSREVMIEHLVDVHNIPQPGLNELLIERI</sequence>
<organism evidence="3 4">
    <name type="scientific">Rhizoctonia solani</name>
    <dbReference type="NCBI Taxonomy" id="456999"/>
    <lineage>
        <taxon>Eukaryota</taxon>
        <taxon>Fungi</taxon>
        <taxon>Dikarya</taxon>
        <taxon>Basidiomycota</taxon>
        <taxon>Agaricomycotina</taxon>
        <taxon>Agaricomycetes</taxon>
        <taxon>Cantharellales</taxon>
        <taxon>Ceratobasidiaceae</taxon>
        <taxon>Rhizoctonia</taxon>
    </lineage>
</organism>
<feature type="compositionally biased region" description="Polar residues" evidence="1">
    <location>
        <begin position="62"/>
        <end position="80"/>
    </location>
</feature>